<reference evidence="4 5" key="1">
    <citation type="journal article" date="2014" name="Int. J. Syst. Evol. Microbiol.">
        <title>Complete genome sequence of Corynebacterium casei LMG S-19264T (=DSM 44701T), isolated from a smear-ripened cheese.</title>
        <authorList>
            <consortium name="US DOE Joint Genome Institute (JGI-PGF)"/>
            <person name="Walter F."/>
            <person name="Albersmeier A."/>
            <person name="Kalinowski J."/>
            <person name="Ruckert C."/>
        </authorList>
    </citation>
    <scope>NUCLEOTIDE SEQUENCE [LARGE SCALE GENOMIC DNA]</scope>
    <source>
        <strain evidence="4 5">CECT 8670</strain>
    </source>
</reference>
<dbReference type="EMBL" id="JAUFQH010000010">
    <property type="protein sequence ID" value="MDN3620420.1"/>
    <property type="molecule type" value="Genomic_DNA"/>
</dbReference>
<evidence type="ECO:0000313" key="5">
    <source>
        <dbReference type="Proteomes" id="UP001228636"/>
    </source>
</evidence>
<protein>
    <submittedName>
        <fullName evidence="4">Methyltransferase</fullName>
    </submittedName>
</protein>
<dbReference type="InterPro" id="IPR007848">
    <property type="entry name" value="Small_mtfrase_dom"/>
</dbReference>
<dbReference type="Gene3D" id="3.40.50.150">
    <property type="entry name" value="Vaccinia Virus protein VP39"/>
    <property type="match status" value="1"/>
</dbReference>
<dbReference type="GO" id="GO:0008168">
    <property type="term" value="F:methyltransferase activity"/>
    <property type="evidence" value="ECO:0007669"/>
    <property type="project" value="UniProtKB-KW"/>
</dbReference>
<evidence type="ECO:0000259" key="3">
    <source>
        <dbReference type="Pfam" id="PF05175"/>
    </source>
</evidence>
<dbReference type="Proteomes" id="UP001228636">
    <property type="component" value="Unassembled WGS sequence"/>
</dbReference>
<accession>A0AAJ1QYN0</accession>
<feature type="domain" description="Methyltransferase small" evidence="3">
    <location>
        <begin position="175"/>
        <end position="303"/>
    </location>
</feature>
<organism evidence="4 5">
    <name type="scientific">Polaribacter sejongensis</name>
    <dbReference type="NCBI Taxonomy" id="985043"/>
    <lineage>
        <taxon>Bacteria</taxon>
        <taxon>Pseudomonadati</taxon>
        <taxon>Bacteroidota</taxon>
        <taxon>Flavobacteriia</taxon>
        <taxon>Flavobacteriales</taxon>
        <taxon>Flavobacteriaceae</taxon>
    </lineage>
</organism>
<dbReference type="Pfam" id="PF05175">
    <property type="entry name" value="MTS"/>
    <property type="match status" value="1"/>
</dbReference>
<dbReference type="RefSeq" id="WP_261973457.1">
    <property type="nucleotide sequence ID" value="NZ_CP103460.1"/>
</dbReference>
<sequence length="355" mass="40897">MSSALKINKPTPIHPGDDLIKFDSNTDVRETLYAMREGQSVLITEFYSNGMLLLKELQKHLKIRLPNKTIKEQHAFRAEYHKLSNQILLQIKNQKVVVDKAPKIGWFAKLFANKNNFLLTFPEVQRLNSAWQKYNKGVKVPVLRNKVHPYLGTYFPTRFDHLTLFDNWLKRYEGPKKSAIDVGIGSGVLSFQLVQHGFQKVFGTDTNPNAILGLKEFMGETKLSRKIELDYGNLFGKWEKETELIVFNPPWLPAISSEENIDEAVYYNKNLFSKFFAEANNRLAEDGKLVILFSNAAQIKKLTKENPIEKELAKGIRFKLEKCLKKTIKPAVDKTKRNKKEAALEEVQLWVLTKV</sequence>
<dbReference type="AlphaFoldDB" id="A0AAJ1QYN0"/>
<dbReference type="CDD" id="cd02440">
    <property type="entry name" value="AdoMet_MTases"/>
    <property type="match status" value="1"/>
</dbReference>
<keyword evidence="2" id="KW-0949">S-adenosyl-L-methionine</keyword>
<dbReference type="GO" id="GO:0032259">
    <property type="term" value="P:methylation"/>
    <property type="evidence" value="ECO:0007669"/>
    <property type="project" value="UniProtKB-KW"/>
</dbReference>
<name>A0AAJ1QYN0_9FLAO</name>
<proteinExistence type="predicted"/>
<evidence type="ECO:0000313" key="4">
    <source>
        <dbReference type="EMBL" id="MDN3620420.1"/>
    </source>
</evidence>
<keyword evidence="1 4" id="KW-0808">Transferase</keyword>
<keyword evidence="1 4" id="KW-0489">Methyltransferase</keyword>
<dbReference type="SUPFAM" id="SSF53335">
    <property type="entry name" value="S-adenosyl-L-methionine-dependent methyltransferases"/>
    <property type="match status" value="1"/>
</dbReference>
<evidence type="ECO:0000256" key="2">
    <source>
        <dbReference type="ARBA" id="ARBA00022691"/>
    </source>
</evidence>
<gene>
    <name evidence="4" type="ORF">QWY81_13215</name>
</gene>
<evidence type="ECO:0000256" key="1">
    <source>
        <dbReference type="ARBA" id="ARBA00022603"/>
    </source>
</evidence>
<dbReference type="InterPro" id="IPR029063">
    <property type="entry name" value="SAM-dependent_MTases_sf"/>
</dbReference>
<comment type="caution">
    <text evidence="4">The sequence shown here is derived from an EMBL/GenBank/DDBJ whole genome shotgun (WGS) entry which is preliminary data.</text>
</comment>